<gene>
    <name evidence="1" type="ORF">ERS852423_01073</name>
</gene>
<evidence type="ECO:0000313" key="2">
    <source>
        <dbReference type="Proteomes" id="UP000095439"/>
    </source>
</evidence>
<sequence>MAHLFLIAGHGAGDSGAVGYGYTEEERVRALARRIVAYGGSDSQRWSRDHQRRI</sequence>
<dbReference type="Proteomes" id="UP000095439">
    <property type="component" value="Unassembled WGS sequence"/>
</dbReference>
<dbReference type="AlphaFoldDB" id="A0A173YLE8"/>
<dbReference type="RefSeq" id="WP_242858331.1">
    <property type="nucleotide sequence ID" value="NZ_CABIWY010000003.1"/>
</dbReference>
<reference evidence="1 2" key="1">
    <citation type="submission" date="2015-09" db="EMBL/GenBank/DDBJ databases">
        <authorList>
            <consortium name="Pathogen Informatics"/>
        </authorList>
    </citation>
    <scope>NUCLEOTIDE SEQUENCE [LARGE SCALE GENOMIC DNA]</scope>
    <source>
        <strain evidence="1 2">2789STDY5608866</strain>
    </source>
</reference>
<accession>A0A173YLE8</accession>
<name>A0A173YLE8_9FIRM</name>
<evidence type="ECO:0000313" key="1">
    <source>
        <dbReference type="EMBL" id="CUN64922.1"/>
    </source>
</evidence>
<proteinExistence type="predicted"/>
<protein>
    <submittedName>
        <fullName evidence="1">Uncharacterized protein</fullName>
    </submittedName>
</protein>
<organism evidence="1 2">
    <name type="scientific">Dorea longicatena</name>
    <dbReference type="NCBI Taxonomy" id="88431"/>
    <lineage>
        <taxon>Bacteria</taxon>
        <taxon>Bacillati</taxon>
        <taxon>Bacillota</taxon>
        <taxon>Clostridia</taxon>
        <taxon>Lachnospirales</taxon>
        <taxon>Lachnospiraceae</taxon>
        <taxon>Dorea</taxon>
    </lineage>
</organism>
<dbReference type="EMBL" id="CYYY01000003">
    <property type="protein sequence ID" value="CUN64922.1"/>
    <property type="molecule type" value="Genomic_DNA"/>
</dbReference>